<evidence type="ECO:0000313" key="3">
    <source>
        <dbReference type="EMBL" id="XDQ79706.1"/>
    </source>
</evidence>
<proteinExistence type="predicted"/>
<evidence type="ECO:0000256" key="1">
    <source>
        <dbReference type="SAM" id="MobiDB-lite"/>
    </source>
</evidence>
<feature type="transmembrane region" description="Helical" evidence="2">
    <location>
        <begin position="48"/>
        <end position="68"/>
    </location>
</feature>
<keyword evidence="2" id="KW-0812">Transmembrane</keyword>
<keyword evidence="2" id="KW-1133">Transmembrane helix</keyword>
<dbReference type="RefSeq" id="WP_369183463.1">
    <property type="nucleotide sequence ID" value="NZ_CP163445.1"/>
</dbReference>
<reference evidence="3" key="1">
    <citation type="submission" date="2024-07" db="EMBL/GenBank/DDBJ databases">
        <authorList>
            <person name="Yu S.T."/>
        </authorList>
    </citation>
    <scope>NUCLEOTIDE SEQUENCE</scope>
    <source>
        <strain evidence="3">Y1</strain>
    </source>
</reference>
<keyword evidence="2" id="KW-0472">Membrane</keyword>
<dbReference type="EMBL" id="CP163445">
    <property type="protein sequence ID" value="XDQ79706.1"/>
    <property type="molecule type" value="Genomic_DNA"/>
</dbReference>
<feature type="compositionally biased region" description="Low complexity" evidence="1">
    <location>
        <begin position="88"/>
        <end position="107"/>
    </location>
</feature>
<protein>
    <submittedName>
        <fullName evidence="3">Uncharacterized protein</fullName>
    </submittedName>
</protein>
<accession>A0AB39TKS6</accession>
<dbReference type="AlphaFoldDB" id="A0AB39TKS6"/>
<sequence>MSKAFEGGPDEAAAVHELGELAGGVDPGAVPYDRLIAGGRRRLRRRRLAIAGAAAALVVAVGGAGVAIGGTGRGAVTTVAVAASASPTASASAAASAPVTTVPTRPATEGRDPFTPIRVKIGEGTSNGRTWQAWAALWPTTSTKEDAHQQARLMWEDRHAAIPQLPKPTDAETDRQWVPGMDHLNLYLTLDGKRQVDDAIHLVASPAGHTPGYNSGAGATVLGVKGGELADSPVLISSAKSGTARVVATWQTGGSTEAAPVTIGDSPTRWYVIAKKPGSDAKDITAYGADGSVLDTETNWFRTP</sequence>
<feature type="region of interest" description="Disordered" evidence="1">
    <location>
        <begin position="88"/>
        <end position="117"/>
    </location>
</feature>
<gene>
    <name evidence="3" type="ORF">AB2U05_15220</name>
</gene>
<organism evidence="3">
    <name type="scientific">Streptomyces sp. Y1</name>
    <dbReference type="NCBI Taxonomy" id="3238634"/>
    <lineage>
        <taxon>Bacteria</taxon>
        <taxon>Bacillati</taxon>
        <taxon>Actinomycetota</taxon>
        <taxon>Actinomycetes</taxon>
        <taxon>Kitasatosporales</taxon>
        <taxon>Streptomycetaceae</taxon>
        <taxon>Streptomyces</taxon>
    </lineage>
</organism>
<evidence type="ECO:0000256" key="2">
    <source>
        <dbReference type="SAM" id="Phobius"/>
    </source>
</evidence>
<name>A0AB39TKS6_9ACTN</name>